<keyword evidence="1" id="KW-0732">Signal</keyword>
<evidence type="ECO:0000313" key="4">
    <source>
        <dbReference type="Proteomes" id="UP001455384"/>
    </source>
</evidence>
<protein>
    <submittedName>
        <fullName evidence="3">DUF5067 domain-containing protein</fullName>
    </submittedName>
</protein>
<accession>A0ABZ3CF29</accession>
<dbReference type="EMBL" id="CP138333">
    <property type="protein sequence ID" value="WZX28697.1"/>
    <property type="molecule type" value="Genomic_DNA"/>
</dbReference>
<dbReference type="Proteomes" id="UP001455384">
    <property type="component" value="Chromosome"/>
</dbReference>
<dbReference type="InterPro" id="IPR029050">
    <property type="entry name" value="Immunoprotect_excell_Ig-like"/>
</dbReference>
<feature type="compositionally biased region" description="Acidic residues" evidence="2">
    <location>
        <begin position="26"/>
        <end position="56"/>
    </location>
</feature>
<proteinExistence type="predicted"/>
<gene>
    <name evidence="3" type="ORF">RQP18_08335</name>
</gene>
<feature type="compositionally biased region" description="Acidic residues" evidence="2">
    <location>
        <begin position="89"/>
        <end position="106"/>
    </location>
</feature>
<evidence type="ECO:0000313" key="3">
    <source>
        <dbReference type="EMBL" id="WZX28697.1"/>
    </source>
</evidence>
<dbReference type="Gene3D" id="2.60.40.1240">
    <property type="match status" value="1"/>
</dbReference>
<reference evidence="4" key="1">
    <citation type="submission" date="2023-10" db="EMBL/GenBank/DDBJ databases">
        <title>Genome analysis and identification of Salinococcus sp. Bachu38 nov., a PGPR from the rhizosphere of Tamarix.</title>
        <authorList>
            <person name="Liang Z."/>
            <person name="Zhang X."/>
            <person name="Jia J."/>
            <person name="Chen X."/>
            <person name="Wang Y."/>
            <person name="Wang Q."/>
            <person name="Wang R."/>
        </authorList>
    </citation>
    <scope>NUCLEOTIDE SEQUENCE [LARGE SCALE GENOMIC DNA]</scope>
    <source>
        <strain evidence="4">Bachu38</strain>
    </source>
</reference>
<sequence>MTLRKYLLAGGLSTVLVLGACGGDSGSEEETTEEETAQEEAEDTGEETTTEEDTSEESGSGSSSEDGEITHSGEYGDYTVTEFGQYTIEPEEVEEETAEEETEEGAEAPQPTEVVTIEFEFTNNSDVATAPQEAFGLDLAVRQIMEGGETTLENLTMDLPDDYEKSEEAAAAAEMIEPGETATAVLAYGPVDPELETVLQSRDNPMAEEEIEPLDHTIELENTESSEEETTEEDTEEDSEA</sequence>
<dbReference type="RefSeq" id="WP_342387277.1">
    <property type="nucleotide sequence ID" value="NZ_CP138333.2"/>
</dbReference>
<dbReference type="PROSITE" id="PS51257">
    <property type="entry name" value="PROKAR_LIPOPROTEIN"/>
    <property type="match status" value="1"/>
</dbReference>
<evidence type="ECO:0000256" key="1">
    <source>
        <dbReference type="ARBA" id="ARBA00022729"/>
    </source>
</evidence>
<feature type="region of interest" description="Disordered" evidence="2">
    <location>
        <begin position="18"/>
        <end position="112"/>
    </location>
</feature>
<name>A0ABZ3CF29_9STAP</name>
<feature type="compositionally biased region" description="Acidic residues" evidence="2">
    <location>
        <begin position="221"/>
        <end position="241"/>
    </location>
</feature>
<evidence type="ECO:0000256" key="2">
    <source>
        <dbReference type="SAM" id="MobiDB-lite"/>
    </source>
</evidence>
<feature type="region of interest" description="Disordered" evidence="2">
    <location>
        <begin position="199"/>
        <end position="241"/>
    </location>
</feature>
<keyword evidence="4" id="KW-1185">Reference proteome</keyword>
<organism evidence="3 4">
    <name type="scientific">Salinicoccus bachuensis</name>
    <dbReference type="NCBI Taxonomy" id="3136731"/>
    <lineage>
        <taxon>Bacteria</taxon>
        <taxon>Bacillati</taxon>
        <taxon>Bacillota</taxon>
        <taxon>Bacilli</taxon>
        <taxon>Bacillales</taxon>
        <taxon>Staphylococcaceae</taxon>
        <taxon>Salinicoccus</taxon>
    </lineage>
</organism>